<gene>
    <name evidence="1" type="ORF">MYXE_24470</name>
</gene>
<proteinExistence type="predicted"/>
<evidence type="ECO:0000313" key="2">
    <source>
        <dbReference type="Proteomes" id="UP000464624"/>
    </source>
</evidence>
<dbReference type="AlphaFoldDB" id="A0AAD1M198"/>
<dbReference type="EMBL" id="AP022314">
    <property type="protein sequence ID" value="BBU22657.1"/>
    <property type="molecule type" value="Genomic_DNA"/>
</dbReference>
<name>A0AAD1M198_MYCXE</name>
<organism evidence="1 2">
    <name type="scientific">Mycobacterium xenopi</name>
    <dbReference type="NCBI Taxonomy" id="1789"/>
    <lineage>
        <taxon>Bacteria</taxon>
        <taxon>Bacillati</taxon>
        <taxon>Actinomycetota</taxon>
        <taxon>Actinomycetes</taxon>
        <taxon>Mycobacteriales</taxon>
        <taxon>Mycobacteriaceae</taxon>
        <taxon>Mycobacterium</taxon>
    </lineage>
</organism>
<reference evidence="1 2" key="1">
    <citation type="submission" date="2019-12" db="EMBL/GenBank/DDBJ databases">
        <title>Complete genome sequence of Mycolicibacterium xenopi str. JCM15661T.</title>
        <authorList>
            <person name="Yoshida M."/>
            <person name="Fukano H."/>
            <person name="Asakura T."/>
            <person name="Hoshino Y."/>
        </authorList>
    </citation>
    <scope>NUCLEOTIDE SEQUENCE [LARGE SCALE GENOMIC DNA]</scope>
    <source>
        <strain evidence="1 2">JCM 15661T</strain>
    </source>
</reference>
<sequence length="109" mass="12485">MAIRSIDIIADIAIPDIALARKINQFARDAEDYLLFDCSRRVFRLGAVRGRSPRTATTSQAWHPGLPPLQSAVRGTQRTVNTDIGQHFDPTFVRRFRRHHPRRRVARIA</sequence>
<accession>A0AAD1M198</accession>
<dbReference type="RefSeq" id="WP_003920137.1">
    <property type="nucleotide sequence ID" value="NZ_AP022314.1"/>
</dbReference>
<dbReference type="KEGG" id="mxe:MYXE_24470"/>
<evidence type="ECO:0000313" key="1">
    <source>
        <dbReference type="EMBL" id="BBU22657.1"/>
    </source>
</evidence>
<dbReference type="Proteomes" id="UP000464624">
    <property type="component" value="Chromosome"/>
</dbReference>
<protein>
    <submittedName>
        <fullName evidence="1">Uncharacterized protein</fullName>
    </submittedName>
</protein>